<feature type="transmembrane region" description="Helical" evidence="6">
    <location>
        <begin position="751"/>
        <end position="769"/>
    </location>
</feature>
<dbReference type="VEuPathDB" id="VectorBase:LOC119186472"/>
<evidence type="ECO:0000256" key="3">
    <source>
        <dbReference type="ARBA" id="ARBA00022989"/>
    </source>
</evidence>
<feature type="region of interest" description="Disordered" evidence="5">
    <location>
        <begin position="278"/>
        <end position="336"/>
    </location>
</feature>
<feature type="transmembrane region" description="Helical" evidence="6">
    <location>
        <begin position="693"/>
        <end position="713"/>
    </location>
</feature>
<feature type="compositionally biased region" description="Basic and acidic residues" evidence="5">
    <location>
        <begin position="60"/>
        <end position="75"/>
    </location>
</feature>
<feature type="transmembrane region" description="Helical" evidence="6">
    <location>
        <begin position="855"/>
        <end position="872"/>
    </location>
</feature>
<feature type="compositionally biased region" description="Basic and acidic residues" evidence="5">
    <location>
        <begin position="25"/>
        <end position="43"/>
    </location>
</feature>
<evidence type="ECO:0000256" key="5">
    <source>
        <dbReference type="SAM" id="MobiDB-lite"/>
    </source>
</evidence>
<feature type="transmembrane region" description="Helical" evidence="6">
    <location>
        <begin position="972"/>
        <end position="990"/>
    </location>
</feature>
<dbReference type="SUPFAM" id="SSF103473">
    <property type="entry name" value="MFS general substrate transporter"/>
    <property type="match status" value="1"/>
</dbReference>
<keyword evidence="2 6" id="KW-0812">Transmembrane</keyword>
<dbReference type="InterPro" id="IPR036259">
    <property type="entry name" value="MFS_trans_sf"/>
</dbReference>
<comment type="subcellular location">
    <subcellularLocation>
        <location evidence="1">Membrane</location>
        <topology evidence="1">Multi-pass membrane protein</topology>
    </subcellularLocation>
</comment>
<proteinExistence type="predicted"/>
<sequence>MSDAEDEKAMATKRSNASTSSSQSQHDRKLDDAKTSNGKEGERATANQPATSLSTALVPRVERESSVVPRDEHQRGSVNNPLPVLTSSLSPHDVQPATVKTSSGKEVEQATTKQLTNAMTTALLPYVGKRKPSVTYRGLDRWDIVEKSLLNRAYSSLTHEGQPDTAEVISGKESEQAHTDQTVNALTSLPRREGQPESSAIPSDDQRVLPEQPSAPMLTPHERKLGVTDVDSGEENRPVTADQPVTIATMSLPPREGQKEGSVIPSNEYKWSIVDQPTRAPTFSPHDSQTDSTRIISRKGSKPKIANKPFTVLTSLPPHKGQQESAMASSEKEQRAVVDQPFTALRVLPSSHDSQLESAQLSSGKDSEQATTKQPTSALTTSLPSRDDRHESFIIPSDEGATVSQPSTTLTSFLLSQDGRHREGFKMAATRGTEDERLAIHNASVKPTYERTSSLSSTEGHHEAARTSTVAAVMTAASVAPVAPTSPLDHVLICGHGRFQQIALFCTALAFFTTIVHAIASANLARPVDHWCRPTVQYSYMEPNVWRNISIPVIQEEDGTERRSQCQRFEPPLPYAESSAGLPDNRSTVPCDAGWQYASGASSAHQRCNAIFAESHGHSIVDEWDLVCGRSWMVPALSATYVAGGVVGAPLAGIAADRIGRRPVLGIWLVLLVFAGTALVFANSVAVFAALRFVTSAGAAGVLVASQVLLFEVTDSQHRVLFCAIAVAAAAFVAAVYTEVVYVFIRNWHAAQVAYMVPTCGLMVAAYLAEESPCWLMATYELRNAEHVLSRAAGANRVEPPVFRRRLSALRDEMCRQRCHSVTQQEQERANVTVTDPEGVRLSDLLSNQPLRQRSAIIFGCWFLVFGTFAHLSTSHMMRTSQGARAALVVSRLPCVVADVYVLTRNSRRLCLVFSMLSLAIVMGALSLAVSLDAADLVAAVLVTLALLIFDMSAISAFVLSAELYPTVLRGATFGVCYMSGRLGALAAVFVNEIQSRPLRGVAYAVVAAMLLLVGMMALALPETKHMPPSNVVHGIMVMEDKWQLYSPLRVARTRHNRRHSKTALLESDRMRRRSSSLLRQQAALGRDPAAYK</sequence>
<dbReference type="Gene3D" id="1.20.1250.20">
    <property type="entry name" value="MFS general substrate transporter like domains"/>
    <property type="match status" value="1"/>
</dbReference>
<feature type="region of interest" description="Disordered" evidence="5">
    <location>
        <begin position="428"/>
        <end position="466"/>
    </location>
</feature>
<evidence type="ECO:0000256" key="1">
    <source>
        <dbReference type="ARBA" id="ARBA00004141"/>
    </source>
</evidence>
<feature type="domain" description="Major facilitator superfamily (MFS) profile" evidence="7">
    <location>
        <begin position="506"/>
        <end position="1026"/>
    </location>
</feature>
<feature type="region of interest" description="Disordered" evidence="5">
    <location>
        <begin position="1072"/>
        <end position="1093"/>
    </location>
</feature>
<feature type="region of interest" description="Disordered" evidence="5">
    <location>
        <begin position="349"/>
        <end position="408"/>
    </location>
</feature>
<reference evidence="8" key="2">
    <citation type="submission" date="2021-09" db="EMBL/GenBank/DDBJ databases">
        <authorList>
            <person name="Jia N."/>
            <person name="Wang J."/>
            <person name="Shi W."/>
            <person name="Du L."/>
            <person name="Sun Y."/>
            <person name="Zhan W."/>
            <person name="Jiang J."/>
            <person name="Wang Q."/>
            <person name="Zhang B."/>
            <person name="Ji P."/>
            <person name="Sakyi L.B."/>
            <person name="Cui X."/>
            <person name="Yuan T."/>
            <person name="Jiang B."/>
            <person name="Yang W."/>
            <person name="Lam T.T.-Y."/>
            <person name="Chang Q."/>
            <person name="Ding S."/>
            <person name="Wang X."/>
            <person name="Zhu J."/>
            <person name="Ruan X."/>
            <person name="Zhao L."/>
            <person name="Wei J."/>
            <person name="Que T."/>
            <person name="Du C."/>
            <person name="Cheng J."/>
            <person name="Dai P."/>
            <person name="Han X."/>
            <person name="Huang E."/>
            <person name="Gao Y."/>
            <person name="Liu J."/>
            <person name="Shao H."/>
            <person name="Ye R."/>
            <person name="Li L."/>
            <person name="Wei W."/>
            <person name="Wang X."/>
            <person name="Wang C."/>
            <person name="Huo Q."/>
            <person name="Li W."/>
            <person name="Guo W."/>
            <person name="Chen H."/>
            <person name="Chen S."/>
            <person name="Zhou L."/>
            <person name="Zhou L."/>
            <person name="Ni X."/>
            <person name="Tian J."/>
            <person name="Zhou Y."/>
            <person name="Sheng Y."/>
            <person name="Liu T."/>
            <person name="Pan Y."/>
            <person name="Xia L."/>
            <person name="Li J."/>
            <person name="Zhao F."/>
            <person name="Cao W."/>
        </authorList>
    </citation>
    <scope>NUCLEOTIDE SEQUENCE</scope>
    <source>
        <strain evidence="8">Rmic-2018</strain>
        <tissue evidence="8">Larvae</tissue>
    </source>
</reference>
<organism evidence="8 9">
    <name type="scientific">Rhipicephalus microplus</name>
    <name type="common">Cattle tick</name>
    <name type="synonym">Boophilus microplus</name>
    <dbReference type="NCBI Taxonomy" id="6941"/>
    <lineage>
        <taxon>Eukaryota</taxon>
        <taxon>Metazoa</taxon>
        <taxon>Ecdysozoa</taxon>
        <taxon>Arthropoda</taxon>
        <taxon>Chelicerata</taxon>
        <taxon>Arachnida</taxon>
        <taxon>Acari</taxon>
        <taxon>Parasitiformes</taxon>
        <taxon>Ixodida</taxon>
        <taxon>Ixodoidea</taxon>
        <taxon>Ixodidae</taxon>
        <taxon>Rhipicephalinae</taxon>
        <taxon>Rhipicephalus</taxon>
        <taxon>Boophilus</taxon>
    </lineage>
</organism>
<feature type="compositionally biased region" description="Polar residues" evidence="5">
    <location>
        <begin position="279"/>
        <end position="295"/>
    </location>
</feature>
<feature type="compositionally biased region" description="Polar residues" evidence="5">
    <location>
        <begin position="351"/>
        <end position="384"/>
    </location>
</feature>
<dbReference type="PROSITE" id="PS50850">
    <property type="entry name" value="MFS"/>
    <property type="match status" value="1"/>
</dbReference>
<dbReference type="PANTHER" id="PTHR24064">
    <property type="entry name" value="SOLUTE CARRIER FAMILY 22 MEMBER"/>
    <property type="match status" value="1"/>
</dbReference>
<feature type="region of interest" description="Disordered" evidence="5">
    <location>
        <begin position="1"/>
        <end position="109"/>
    </location>
</feature>
<feature type="compositionally biased region" description="Low complexity" evidence="5">
    <location>
        <begin position="15"/>
        <end position="24"/>
    </location>
</feature>
<feature type="transmembrane region" description="Helical" evidence="6">
    <location>
        <begin position="910"/>
        <end position="931"/>
    </location>
</feature>
<dbReference type="EMBL" id="JABSTU010004959">
    <property type="protein sequence ID" value="KAH7950690.1"/>
    <property type="molecule type" value="Genomic_DNA"/>
</dbReference>
<dbReference type="InterPro" id="IPR020846">
    <property type="entry name" value="MFS_dom"/>
</dbReference>
<evidence type="ECO:0000256" key="6">
    <source>
        <dbReference type="SAM" id="Phobius"/>
    </source>
</evidence>
<dbReference type="AlphaFoldDB" id="A0A9J6CXS3"/>
<dbReference type="Pfam" id="PF00083">
    <property type="entry name" value="Sugar_tr"/>
    <property type="match status" value="1"/>
</dbReference>
<reference evidence="8" key="1">
    <citation type="journal article" date="2020" name="Cell">
        <title>Large-Scale Comparative Analyses of Tick Genomes Elucidate Their Genetic Diversity and Vector Capacities.</title>
        <authorList>
            <consortium name="Tick Genome and Microbiome Consortium (TIGMIC)"/>
            <person name="Jia N."/>
            <person name="Wang J."/>
            <person name="Shi W."/>
            <person name="Du L."/>
            <person name="Sun Y."/>
            <person name="Zhan W."/>
            <person name="Jiang J.F."/>
            <person name="Wang Q."/>
            <person name="Zhang B."/>
            <person name="Ji P."/>
            <person name="Bell-Sakyi L."/>
            <person name="Cui X.M."/>
            <person name="Yuan T.T."/>
            <person name="Jiang B.G."/>
            <person name="Yang W.F."/>
            <person name="Lam T.T."/>
            <person name="Chang Q.C."/>
            <person name="Ding S.J."/>
            <person name="Wang X.J."/>
            <person name="Zhu J.G."/>
            <person name="Ruan X.D."/>
            <person name="Zhao L."/>
            <person name="Wei J.T."/>
            <person name="Ye R.Z."/>
            <person name="Que T.C."/>
            <person name="Du C.H."/>
            <person name="Zhou Y.H."/>
            <person name="Cheng J.X."/>
            <person name="Dai P.F."/>
            <person name="Guo W.B."/>
            <person name="Han X.H."/>
            <person name="Huang E.J."/>
            <person name="Li L.F."/>
            <person name="Wei W."/>
            <person name="Gao Y.C."/>
            <person name="Liu J.Z."/>
            <person name="Shao H.Z."/>
            <person name="Wang X."/>
            <person name="Wang C.C."/>
            <person name="Yang T.C."/>
            <person name="Huo Q.B."/>
            <person name="Li W."/>
            <person name="Chen H.Y."/>
            <person name="Chen S.E."/>
            <person name="Zhou L.G."/>
            <person name="Ni X.B."/>
            <person name="Tian J.H."/>
            <person name="Sheng Y."/>
            <person name="Liu T."/>
            <person name="Pan Y.S."/>
            <person name="Xia L.Y."/>
            <person name="Li J."/>
            <person name="Zhao F."/>
            <person name="Cao W.C."/>
        </authorList>
    </citation>
    <scope>NUCLEOTIDE SEQUENCE</scope>
    <source>
        <strain evidence="8">Rmic-2018</strain>
    </source>
</reference>
<dbReference type="GO" id="GO:0022857">
    <property type="term" value="F:transmembrane transporter activity"/>
    <property type="evidence" value="ECO:0007669"/>
    <property type="project" value="InterPro"/>
</dbReference>
<gene>
    <name evidence="8" type="ORF">HPB51_028275</name>
</gene>
<evidence type="ECO:0000256" key="4">
    <source>
        <dbReference type="ARBA" id="ARBA00023136"/>
    </source>
</evidence>
<feature type="compositionally biased region" description="Polar residues" evidence="5">
    <location>
        <begin position="76"/>
        <end position="90"/>
    </location>
</feature>
<name>A0A9J6CXS3_RHIMP</name>
<feature type="compositionally biased region" description="Polar residues" evidence="5">
    <location>
        <begin position="45"/>
        <end position="55"/>
    </location>
</feature>
<feature type="transmembrane region" description="Helical" evidence="6">
    <location>
        <begin position="720"/>
        <end position="745"/>
    </location>
</feature>
<comment type="caution">
    <text evidence="8">The sequence shown here is derived from an EMBL/GenBank/DDBJ whole genome shotgun (WGS) entry which is preliminary data.</text>
</comment>
<accession>A0A9J6CXS3</accession>
<feature type="transmembrane region" description="Helical" evidence="6">
    <location>
        <begin position="632"/>
        <end position="652"/>
    </location>
</feature>
<protein>
    <recommendedName>
        <fullName evidence="7">Major facilitator superfamily (MFS) profile domain-containing protein</fullName>
    </recommendedName>
</protein>
<dbReference type="InterPro" id="IPR005828">
    <property type="entry name" value="MFS_sugar_transport-like"/>
</dbReference>
<feature type="region of interest" description="Disordered" evidence="5">
    <location>
        <begin position="156"/>
        <end position="263"/>
    </location>
</feature>
<evidence type="ECO:0000313" key="9">
    <source>
        <dbReference type="Proteomes" id="UP000821866"/>
    </source>
</evidence>
<evidence type="ECO:0000313" key="8">
    <source>
        <dbReference type="EMBL" id="KAH7950690.1"/>
    </source>
</evidence>
<keyword evidence="3 6" id="KW-1133">Transmembrane helix</keyword>
<keyword evidence="4 6" id="KW-0472">Membrane</keyword>
<dbReference type="Proteomes" id="UP000821866">
    <property type="component" value="Unassembled WGS sequence"/>
</dbReference>
<evidence type="ECO:0000256" key="2">
    <source>
        <dbReference type="ARBA" id="ARBA00022692"/>
    </source>
</evidence>
<keyword evidence="9" id="KW-1185">Reference proteome</keyword>
<dbReference type="GO" id="GO:0016020">
    <property type="term" value="C:membrane"/>
    <property type="evidence" value="ECO:0007669"/>
    <property type="project" value="UniProtKB-SubCell"/>
</dbReference>
<evidence type="ECO:0000259" key="7">
    <source>
        <dbReference type="PROSITE" id="PS50850"/>
    </source>
</evidence>
<feature type="transmembrane region" description="Helical" evidence="6">
    <location>
        <begin position="1002"/>
        <end position="1021"/>
    </location>
</feature>
<feature type="transmembrane region" description="Helical" evidence="6">
    <location>
        <begin position="937"/>
        <end position="960"/>
    </location>
</feature>
<feature type="transmembrane region" description="Helical" evidence="6">
    <location>
        <begin position="664"/>
        <end position="687"/>
    </location>
</feature>